<keyword evidence="5" id="KW-1185">Reference proteome</keyword>
<reference evidence="4 5" key="1">
    <citation type="submission" date="2018-01" db="EMBL/GenBank/DDBJ databases">
        <title>Draft genome of the strawberry crown rot pathogen Phytophthora cactorum.</title>
        <authorList>
            <person name="Armitage A.D."/>
            <person name="Lysoe E."/>
            <person name="Nellist C.F."/>
            <person name="Harrison R.J."/>
            <person name="Brurberg M.B."/>
        </authorList>
    </citation>
    <scope>NUCLEOTIDE SEQUENCE [LARGE SCALE GENOMIC DNA]</scope>
    <source>
        <strain evidence="4 5">10300</strain>
    </source>
</reference>
<proteinExistence type="predicted"/>
<evidence type="ECO:0000256" key="1">
    <source>
        <dbReference type="SAM" id="MobiDB-lite"/>
    </source>
</evidence>
<dbReference type="Pfam" id="PF21056">
    <property type="entry name" value="ZSWIM1-3_RNaseH-like"/>
    <property type="match status" value="1"/>
</dbReference>
<sequence length="373" mass="42916">MNHHAPRSKTSSPGLNESDAFLDGFKRTFRSWEDFDAALAKFSQSTHQIFRKRTSSSVKTRNKQLETQHNAARSRKSREEIPLLLTQYATYARTLLCTHGFERKIKSSDKRKHKFSQFTGCPVQINAVLKQVGGQYRVVVSVCGGKHNHKRGPRVYKHYPESRRIKSDSLLANVDEMRKRGTKAKGILFYLREISGKTPTLKDVHNILARLKNLSRSGATDVQRAEAFLRDTSKIRRLFSAFPEVMMEDTTFGTNRNRYKLFSFLVHGINGKGQYVQHSMLAAETRANMTDAVKTFKKNNEKWRFIKVIVTNKDFTERAVLSEAFPSARMLLCQYHVVTYLDQQISQLYSGTLENKEELRDIMSTLIYASSEQ</sequence>
<evidence type="ECO:0000259" key="2">
    <source>
        <dbReference type="Pfam" id="PF21056"/>
    </source>
</evidence>
<dbReference type="InterPro" id="IPR052579">
    <property type="entry name" value="Zinc_finger_SWIM"/>
</dbReference>
<dbReference type="STRING" id="29920.A0A329RTJ3"/>
<dbReference type="EMBL" id="MJFZ01000526">
    <property type="protein sequence ID" value="RAW27921.1"/>
    <property type="molecule type" value="Genomic_DNA"/>
</dbReference>
<dbReference type="Proteomes" id="UP000736787">
    <property type="component" value="Unassembled WGS sequence"/>
</dbReference>
<dbReference type="PANTHER" id="PTHR31569:SF4">
    <property type="entry name" value="SWIM-TYPE DOMAIN-CONTAINING PROTEIN"/>
    <property type="match status" value="1"/>
</dbReference>
<evidence type="ECO:0000313" key="5">
    <source>
        <dbReference type="Proteomes" id="UP000251314"/>
    </source>
</evidence>
<reference evidence="3" key="2">
    <citation type="submission" date="2018-10" db="EMBL/GenBank/DDBJ databases">
        <title>Effector identification in a new, highly contiguous assembly of the strawberry crown rot pathogen Phytophthora cactorum.</title>
        <authorList>
            <person name="Armitage A.D."/>
            <person name="Nellist C.F."/>
            <person name="Bates H."/>
            <person name="Vickerstaff R.J."/>
            <person name="Harrison R.J."/>
        </authorList>
    </citation>
    <scope>NUCLEOTIDE SEQUENCE</scope>
    <source>
        <strain evidence="3">4040</strain>
    </source>
</reference>
<evidence type="ECO:0000313" key="3">
    <source>
        <dbReference type="EMBL" id="KAG2932590.1"/>
    </source>
</evidence>
<comment type="caution">
    <text evidence="4">The sequence shown here is derived from an EMBL/GenBank/DDBJ whole genome shotgun (WGS) entry which is preliminary data.</text>
</comment>
<feature type="region of interest" description="Disordered" evidence="1">
    <location>
        <begin position="53"/>
        <end position="75"/>
    </location>
</feature>
<evidence type="ECO:0000313" key="4">
    <source>
        <dbReference type="EMBL" id="RAW27921.1"/>
    </source>
</evidence>
<dbReference type="OrthoDB" id="111802at2759"/>
<dbReference type="InterPro" id="IPR048324">
    <property type="entry name" value="ZSWIM1-3_RNaseH-like"/>
</dbReference>
<protein>
    <recommendedName>
        <fullName evidence="2">ZSWIM1/3 RNaseH-like domain-containing protein</fullName>
    </recommendedName>
</protein>
<dbReference type="EMBL" id="RCMK01000376">
    <property type="protein sequence ID" value="KAG2932590.1"/>
    <property type="molecule type" value="Genomic_DNA"/>
</dbReference>
<gene>
    <name evidence="4" type="ORF">PC110_g15683</name>
    <name evidence="3" type="ORF">PC117_g13097</name>
</gene>
<name>A0A329RTJ3_9STRA</name>
<feature type="domain" description="ZSWIM1/3 RNaseH-like" evidence="2">
    <location>
        <begin position="224"/>
        <end position="331"/>
    </location>
</feature>
<accession>A0A329RTJ3</accession>
<organism evidence="4 5">
    <name type="scientific">Phytophthora cactorum</name>
    <dbReference type="NCBI Taxonomy" id="29920"/>
    <lineage>
        <taxon>Eukaryota</taxon>
        <taxon>Sar</taxon>
        <taxon>Stramenopiles</taxon>
        <taxon>Oomycota</taxon>
        <taxon>Peronosporomycetes</taxon>
        <taxon>Peronosporales</taxon>
        <taxon>Peronosporaceae</taxon>
        <taxon>Phytophthora</taxon>
    </lineage>
</organism>
<dbReference type="PANTHER" id="PTHR31569">
    <property type="entry name" value="SWIM-TYPE DOMAIN-CONTAINING PROTEIN"/>
    <property type="match status" value="1"/>
</dbReference>
<dbReference type="AlphaFoldDB" id="A0A329RTJ3"/>
<dbReference type="Proteomes" id="UP000251314">
    <property type="component" value="Unassembled WGS sequence"/>
</dbReference>
<dbReference type="VEuPathDB" id="FungiDB:PC110_g15683"/>
<feature type="compositionally biased region" description="Polar residues" evidence="1">
    <location>
        <begin position="55"/>
        <end position="71"/>
    </location>
</feature>